<keyword evidence="1" id="KW-0732">Signal</keyword>
<protein>
    <submittedName>
        <fullName evidence="2">DUF3221 domain-containing protein</fullName>
    </submittedName>
</protein>
<gene>
    <name evidence="2" type="ORF">ACFPM4_02155</name>
</gene>
<evidence type="ECO:0000313" key="2">
    <source>
        <dbReference type="EMBL" id="MFC5463551.1"/>
    </source>
</evidence>
<dbReference type="Proteomes" id="UP001596147">
    <property type="component" value="Unassembled WGS sequence"/>
</dbReference>
<dbReference type="EMBL" id="JBHSMC010000001">
    <property type="protein sequence ID" value="MFC5463551.1"/>
    <property type="molecule type" value="Genomic_DNA"/>
</dbReference>
<accession>A0ABW0LFD5</accession>
<organism evidence="2 3">
    <name type="scientific">Lederbergia graminis</name>
    <dbReference type="NCBI Taxonomy" id="735518"/>
    <lineage>
        <taxon>Bacteria</taxon>
        <taxon>Bacillati</taxon>
        <taxon>Bacillota</taxon>
        <taxon>Bacilli</taxon>
        <taxon>Bacillales</taxon>
        <taxon>Bacillaceae</taxon>
        <taxon>Lederbergia</taxon>
    </lineage>
</organism>
<evidence type="ECO:0000313" key="3">
    <source>
        <dbReference type="Proteomes" id="UP001596147"/>
    </source>
</evidence>
<feature type="signal peptide" evidence="1">
    <location>
        <begin position="1"/>
        <end position="19"/>
    </location>
</feature>
<comment type="caution">
    <text evidence="2">The sequence shown here is derived from an EMBL/GenBank/DDBJ whole genome shotgun (WGS) entry which is preliminary data.</text>
</comment>
<reference evidence="3" key="1">
    <citation type="journal article" date="2019" name="Int. J. Syst. Evol. Microbiol.">
        <title>The Global Catalogue of Microorganisms (GCM) 10K type strain sequencing project: providing services to taxonomists for standard genome sequencing and annotation.</title>
        <authorList>
            <consortium name="The Broad Institute Genomics Platform"/>
            <consortium name="The Broad Institute Genome Sequencing Center for Infectious Disease"/>
            <person name="Wu L."/>
            <person name="Ma J."/>
        </authorList>
    </citation>
    <scope>NUCLEOTIDE SEQUENCE [LARGE SCALE GENOMIC DNA]</scope>
    <source>
        <strain evidence="3">CGMCC 1.12237</strain>
    </source>
</reference>
<dbReference type="InterPro" id="IPR021598">
    <property type="entry name" value="DUF3221"/>
</dbReference>
<sequence>MKRGRYFFVFLMLAVILTACNTKMTIINTFDTEIQPPTTYKHSPKPYVKGIEDIEVYSLPFGIDGYDEMETFYEDTNNEVPSKIRLLTFNVFGTDVVDLNYNGEDIEIVIDNIASDIGAEGITTITCENIIKETNKTRINFFATGCPDYPNGTTDLLEINFDLKRYQFDFQLMYGEKLVNEINTWTNTITENNEIQALTLPTEVKQEVLKRLIFQNLLEAEGEFYTTCSADNINSYKFIMGEREFYWNNCDHSRAAIELTNIAEYIIQQAKQKHDNHSELIVQGYIIQVNEDSLVIGENLNILEYKQIQQGIQDGTLDAYLYDFLELQDINTKKFKAGDKIQATIGGEITEGKPSIAKVKKIELIEKPILE</sequence>
<name>A0ABW0LFD5_9BACI</name>
<feature type="chain" id="PRO_5046596112" evidence="1">
    <location>
        <begin position="20"/>
        <end position="371"/>
    </location>
</feature>
<dbReference type="Pfam" id="PF11518">
    <property type="entry name" value="DUF3221"/>
    <property type="match status" value="1"/>
</dbReference>
<proteinExistence type="predicted"/>
<dbReference type="PROSITE" id="PS51257">
    <property type="entry name" value="PROKAR_LIPOPROTEIN"/>
    <property type="match status" value="1"/>
</dbReference>
<keyword evidence="3" id="KW-1185">Reference proteome</keyword>
<evidence type="ECO:0000256" key="1">
    <source>
        <dbReference type="SAM" id="SignalP"/>
    </source>
</evidence>